<reference evidence="1 2" key="1">
    <citation type="submission" date="2019-12" db="EMBL/GenBank/DDBJ databases">
        <authorList>
            <person name="Alioto T."/>
            <person name="Alioto T."/>
            <person name="Gomez Garrido J."/>
        </authorList>
    </citation>
    <scope>NUCLEOTIDE SEQUENCE [LARGE SCALE GENOMIC DNA]</scope>
</reference>
<dbReference type="OrthoDB" id="779821at2759"/>
<dbReference type="EMBL" id="CACTIH010001811">
    <property type="protein sequence ID" value="CAA2963640.1"/>
    <property type="molecule type" value="Genomic_DNA"/>
</dbReference>
<protein>
    <submittedName>
        <fullName evidence="1">Armadillo-like helical</fullName>
    </submittedName>
</protein>
<dbReference type="SUPFAM" id="SSF48371">
    <property type="entry name" value="ARM repeat"/>
    <property type="match status" value="1"/>
</dbReference>
<dbReference type="InterPro" id="IPR011989">
    <property type="entry name" value="ARM-like"/>
</dbReference>
<dbReference type="Gene3D" id="1.25.10.10">
    <property type="entry name" value="Leucine-rich Repeat Variant"/>
    <property type="match status" value="1"/>
</dbReference>
<proteinExistence type="predicted"/>
<dbReference type="PANTHER" id="PTHR35834:SF2">
    <property type="entry name" value="ATAXIN-10 DOMAIN-CONTAINING PROTEIN"/>
    <property type="match status" value="1"/>
</dbReference>
<name>A0A8S0QB23_OLEEU</name>
<gene>
    <name evidence="1" type="ORF">OLEA9_A058222</name>
</gene>
<keyword evidence="2" id="KW-1185">Reference proteome</keyword>
<accession>A0A8S0QB23</accession>
<dbReference type="Proteomes" id="UP000594638">
    <property type="component" value="Unassembled WGS sequence"/>
</dbReference>
<evidence type="ECO:0000313" key="2">
    <source>
        <dbReference type="Proteomes" id="UP000594638"/>
    </source>
</evidence>
<organism evidence="1 2">
    <name type="scientific">Olea europaea subsp. europaea</name>
    <dbReference type="NCBI Taxonomy" id="158383"/>
    <lineage>
        <taxon>Eukaryota</taxon>
        <taxon>Viridiplantae</taxon>
        <taxon>Streptophyta</taxon>
        <taxon>Embryophyta</taxon>
        <taxon>Tracheophyta</taxon>
        <taxon>Spermatophyta</taxon>
        <taxon>Magnoliopsida</taxon>
        <taxon>eudicotyledons</taxon>
        <taxon>Gunneridae</taxon>
        <taxon>Pentapetalae</taxon>
        <taxon>asterids</taxon>
        <taxon>lamiids</taxon>
        <taxon>Lamiales</taxon>
        <taxon>Oleaceae</taxon>
        <taxon>Oleeae</taxon>
        <taxon>Olea</taxon>
    </lineage>
</organism>
<sequence length="382" mass="42222">MDETKAAAAAAAAVAGGKEETRLQQVSKILEAIKKVSNDLQSKPSSDSVDCIKTLMQLQKKSDSIFSADPRLSSVNQQLSELNELIQDVLDSKTGGRSIRSFVTRRVRFHEISRISSLIESELQAWIDRETVLNLTKTLHQIHNSKASILTSSDEEILLKKMDSFRGILSKGFDINLQDFLLKSGIFLNLERVLCNPLFSTRVREKSAIAIEELVLYNKDVFVGLVLIGQTVKSLASMASLSSLQVLCSLIKAIKSPLVDELESCCGISTIVDLLQYSEDFGLRLMAFNCVLEIGYYGRKEAVQAMLNAGLIKKLVELQRSGNNQFAGCVVKFTIQLEVGEGLRQREKRSFKQEVLEKIKEACASEVEAATIVAEVLWGASP</sequence>
<dbReference type="PANTHER" id="PTHR35834">
    <property type="entry name" value="ARMADILLO-TYPE FOLD PROTEIN-RELATED"/>
    <property type="match status" value="1"/>
</dbReference>
<comment type="caution">
    <text evidence="1">The sequence shown here is derived from an EMBL/GenBank/DDBJ whole genome shotgun (WGS) entry which is preliminary data.</text>
</comment>
<evidence type="ECO:0000313" key="1">
    <source>
        <dbReference type="EMBL" id="CAA2963640.1"/>
    </source>
</evidence>
<dbReference type="InterPro" id="IPR016024">
    <property type="entry name" value="ARM-type_fold"/>
</dbReference>
<dbReference type="Gramene" id="OE9A058222T1">
    <property type="protein sequence ID" value="OE9A058222C1"/>
    <property type="gene ID" value="OE9A058222"/>
</dbReference>
<dbReference type="AlphaFoldDB" id="A0A8S0QB23"/>